<evidence type="ECO:0000256" key="1">
    <source>
        <dbReference type="SAM" id="MobiDB-lite"/>
    </source>
</evidence>
<gene>
    <name evidence="4" type="ORF">HNQ73_001786</name>
</gene>
<dbReference type="Proteomes" id="UP000588017">
    <property type="component" value="Unassembled WGS sequence"/>
</dbReference>
<dbReference type="InterPro" id="IPR052894">
    <property type="entry name" value="AsmA-related"/>
</dbReference>
<reference evidence="4 5" key="1">
    <citation type="submission" date="2020-08" db="EMBL/GenBank/DDBJ databases">
        <title>Genomic Encyclopedia of Type Strains, Phase IV (KMG-IV): sequencing the most valuable type-strain genomes for metagenomic binning, comparative biology and taxonomic classification.</title>
        <authorList>
            <person name="Goeker M."/>
        </authorList>
    </citation>
    <scope>NUCLEOTIDE SEQUENCE [LARGE SCALE GENOMIC DNA]</scope>
    <source>
        <strain evidence="4 5">DSM 101465</strain>
    </source>
</reference>
<dbReference type="EMBL" id="JACHEH010000004">
    <property type="protein sequence ID" value="MBB6168156.1"/>
    <property type="molecule type" value="Genomic_DNA"/>
</dbReference>
<evidence type="ECO:0000256" key="2">
    <source>
        <dbReference type="SAM" id="SignalP"/>
    </source>
</evidence>
<feature type="domain" description="AsmA" evidence="3">
    <location>
        <begin position="338"/>
        <end position="523"/>
    </location>
</feature>
<feature type="region of interest" description="Disordered" evidence="1">
    <location>
        <begin position="601"/>
        <end position="621"/>
    </location>
</feature>
<proteinExistence type="predicted"/>
<dbReference type="AlphaFoldDB" id="A0A841KDY3"/>
<dbReference type="PANTHER" id="PTHR30441:SF4">
    <property type="entry name" value="PROTEIN ASMA"/>
    <property type="match status" value="1"/>
</dbReference>
<protein>
    <submittedName>
        <fullName evidence="4">AsmA protein</fullName>
    </submittedName>
</protein>
<keyword evidence="5" id="KW-1185">Reference proteome</keyword>
<dbReference type="Pfam" id="PF05170">
    <property type="entry name" value="AsmA"/>
    <property type="match status" value="2"/>
</dbReference>
<organism evidence="4 5">
    <name type="scientific">Chelatococcus composti</name>
    <dbReference type="NCBI Taxonomy" id="1743235"/>
    <lineage>
        <taxon>Bacteria</taxon>
        <taxon>Pseudomonadati</taxon>
        <taxon>Pseudomonadota</taxon>
        <taxon>Alphaproteobacteria</taxon>
        <taxon>Hyphomicrobiales</taxon>
        <taxon>Chelatococcaceae</taxon>
        <taxon>Chelatococcus</taxon>
    </lineage>
</organism>
<comment type="caution">
    <text evidence="4">The sequence shown here is derived from an EMBL/GenBank/DDBJ whole genome shotgun (WGS) entry which is preliminary data.</text>
</comment>
<evidence type="ECO:0000259" key="3">
    <source>
        <dbReference type="Pfam" id="PF05170"/>
    </source>
</evidence>
<keyword evidence="2" id="KW-0732">Signal</keyword>
<dbReference type="PANTHER" id="PTHR30441">
    <property type="entry name" value="DUF748 DOMAIN-CONTAINING PROTEIN"/>
    <property type="match status" value="1"/>
</dbReference>
<feature type="signal peptide" evidence="2">
    <location>
        <begin position="1"/>
        <end position="27"/>
    </location>
</feature>
<name>A0A841KDY3_9HYPH</name>
<feature type="domain" description="AsmA" evidence="3">
    <location>
        <begin position="10"/>
        <end position="117"/>
    </location>
</feature>
<accession>A0A841KDY3</accession>
<dbReference type="GO" id="GO:0005886">
    <property type="term" value="C:plasma membrane"/>
    <property type="evidence" value="ECO:0007669"/>
    <property type="project" value="TreeGrafter"/>
</dbReference>
<dbReference type="RefSeq" id="WP_183334398.1">
    <property type="nucleotide sequence ID" value="NZ_BMHX01000004.1"/>
</dbReference>
<evidence type="ECO:0000313" key="4">
    <source>
        <dbReference type="EMBL" id="MBB6168156.1"/>
    </source>
</evidence>
<feature type="chain" id="PRO_5032904256" evidence="2">
    <location>
        <begin position="28"/>
        <end position="621"/>
    </location>
</feature>
<dbReference type="InterPro" id="IPR007844">
    <property type="entry name" value="AsmA"/>
</dbReference>
<sequence length="621" mass="66137">MTRSKLFLVTAAVLLVCAMAVMPWTLATTPLATSIGEELRRTTGLSLATDGKATFALLPVPRVKLENVSLQTPQGEEVAQARQLRGELRLLPLLFGRMELVEVTLVQPRLDLSRIGTLRDLWAVLNAHTGREIASRRDGTANGRHVGRLVIIDGLVLTRAKDAGPALASQANLVVYWPSLTGPLAVAGRVQWRGEPVDLQIESFSPAAIVDGRASPLAVKLQSPLGDLAFKGEITSSDDPQLNGDLRVSTRSLRWADSQFGGVVPLGHLVEAFSLSGPVSLSSRGLLLPQASIEIDRYRIDGAITARFDQARLAVSGTLAAEELQLARFLRPLLPTRGSDGGWSRDALATRWLEQADLDLRLSITKAHYERMPVENIAGSMQIRNGRLEIALGRAGLHGGTIKGRLIMSPSPAGYDVRLTGQADKVNLLGLLNDTANITRFSGHGTAQFQFEAAGASFAELAHALRGQCQFEISAGSIAGVNLPELARRVEARPLAAALDWRGGRTPFESITGQLTISEGIADIGTVEMTTPGARGLMTGHVFVGERRLLLDATVTSPKASASTVPSGFPLKIRGSWDDPIVGPDVDALIQRSSAAAPFFLTASPPQVPPADLSSAGGTLQ</sequence>
<evidence type="ECO:0000313" key="5">
    <source>
        <dbReference type="Proteomes" id="UP000588017"/>
    </source>
</evidence>
<dbReference type="GO" id="GO:0090313">
    <property type="term" value="P:regulation of protein targeting to membrane"/>
    <property type="evidence" value="ECO:0007669"/>
    <property type="project" value="TreeGrafter"/>
</dbReference>